<dbReference type="Pfam" id="PF00072">
    <property type="entry name" value="Response_reg"/>
    <property type="match status" value="1"/>
</dbReference>
<evidence type="ECO:0000259" key="11">
    <source>
        <dbReference type="PROSITE" id="PS50109"/>
    </source>
</evidence>
<dbReference type="InterPro" id="IPR004358">
    <property type="entry name" value="Sig_transdc_His_kin-like_C"/>
</dbReference>
<dbReference type="SUPFAM" id="SSF49785">
    <property type="entry name" value="Galactose-binding domain-like"/>
    <property type="match status" value="1"/>
</dbReference>
<dbReference type="InterPro" id="IPR003594">
    <property type="entry name" value="HATPase_dom"/>
</dbReference>
<evidence type="ECO:0000313" key="13">
    <source>
        <dbReference type="EMBL" id="MDI4649659.1"/>
    </source>
</evidence>
<dbReference type="SMART" id="SM00388">
    <property type="entry name" value="HisKA"/>
    <property type="match status" value="1"/>
</dbReference>
<accession>A0ABT6TUQ9</accession>
<dbReference type="InterPro" id="IPR008979">
    <property type="entry name" value="Galactose-bd-like_sf"/>
</dbReference>
<evidence type="ECO:0000256" key="1">
    <source>
        <dbReference type="ARBA" id="ARBA00000085"/>
    </source>
</evidence>
<keyword evidence="10" id="KW-0812">Transmembrane</keyword>
<dbReference type="PANTHER" id="PTHR43047">
    <property type="entry name" value="TWO-COMPONENT HISTIDINE PROTEIN KINASE"/>
    <property type="match status" value="1"/>
</dbReference>
<dbReference type="InterPro" id="IPR011623">
    <property type="entry name" value="7TMR_DISM_rcpt_extracell_dom1"/>
</dbReference>
<dbReference type="GO" id="GO:0005524">
    <property type="term" value="F:ATP binding"/>
    <property type="evidence" value="ECO:0007669"/>
    <property type="project" value="UniProtKB-KW"/>
</dbReference>
<keyword evidence="8" id="KW-0902">Two-component regulatory system</keyword>
<dbReference type="Pfam" id="PF06580">
    <property type="entry name" value="His_kinase"/>
    <property type="match status" value="1"/>
</dbReference>
<feature type="transmembrane region" description="Helical" evidence="10">
    <location>
        <begin position="294"/>
        <end position="312"/>
    </location>
</feature>
<feature type="transmembrane region" description="Helical" evidence="10">
    <location>
        <begin position="202"/>
        <end position="219"/>
    </location>
</feature>
<feature type="domain" description="Response regulatory" evidence="12">
    <location>
        <begin position="649"/>
        <end position="765"/>
    </location>
</feature>
<reference evidence="13" key="1">
    <citation type="submission" date="2023-04" db="EMBL/GenBank/DDBJ databases">
        <title>Comparative genomic analysis of Cohnella hashimotonis sp. nov., isolated from the International Space Station.</title>
        <authorList>
            <person name="Venkateswaran K."/>
            <person name="Simpson A."/>
        </authorList>
    </citation>
    <scope>NUCLEOTIDE SEQUENCE</scope>
    <source>
        <strain evidence="13">F6_2S_P_1</strain>
    </source>
</reference>
<dbReference type="InterPro" id="IPR001789">
    <property type="entry name" value="Sig_transdc_resp-reg_receiver"/>
</dbReference>
<feature type="transmembrane region" description="Helical" evidence="10">
    <location>
        <begin position="239"/>
        <end position="259"/>
    </location>
</feature>
<name>A0ABT6TUQ9_9BACL</name>
<keyword evidence="4" id="KW-0808">Transferase</keyword>
<dbReference type="PROSITE" id="PS50110">
    <property type="entry name" value="RESPONSE_REGULATORY"/>
    <property type="match status" value="1"/>
</dbReference>
<evidence type="ECO:0000256" key="8">
    <source>
        <dbReference type="ARBA" id="ARBA00023012"/>
    </source>
</evidence>
<dbReference type="PROSITE" id="PS50109">
    <property type="entry name" value="HIS_KIN"/>
    <property type="match status" value="2"/>
</dbReference>
<keyword evidence="10" id="KW-0472">Membrane</keyword>
<dbReference type="Gene3D" id="1.10.287.130">
    <property type="match status" value="1"/>
</dbReference>
<evidence type="ECO:0000256" key="10">
    <source>
        <dbReference type="SAM" id="Phobius"/>
    </source>
</evidence>
<dbReference type="SUPFAM" id="SSF52172">
    <property type="entry name" value="CheY-like"/>
    <property type="match status" value="1"/>
</dbReference>
<evidence type="ECO:0000256" key="4">
    <source>
        <dbReference type="ARBA" id="ARBA00022679"/>
    </source>
</evidence>
<dbReference type="InterPro" id="IPR010559">
    <property type="entry name" value="Sig_transdc_His_kin_internal"/>
</dbReference>
<proteinExistence type="predicted"/>
<sequence length="972" mass="107772">MSGSIDLTEWDCASDVTVPLNGEWSFYWSRLLTPADLAEGAITPQAYMNVPGHWNGQRIGDVTLPINGYATYRLQAHLSCSEGTLALKTSNIRASNRIFVNGDEIGHSGSPAADPSAIIHRNTPYAGYFQLQGNNDLDILVQVASFKSFNSGMVQTITLGRQDVIAHLGEYNVLLDGVVSSGFLFIGLYFFVLYFQRNNSKELIYFAFVSFCGGIYQMTHSERLLMKLLPSLDVMPQLWIENLSALGVLFFFSRFTYYLLPGVFSRKALRVLEIILAACALLVIFTKATYYAPYIYSILPMSAFVMGLNGYYMYKASLKRRPGAVYLTLSAISCFIMMFTSALNTLWQLDGHFFLPIAQPILVISQALYMSLQFTNDYNQVRRLTDKLSAADKLKDEFLANTSHEFKSPLNGIINISQSLIEGARGPLGREQSEDLQLVRDIGRRLTILVNDILDYSRMKHRDLVLHIAPVDLSAVVGAVIGLYGYAIKSKPLLLDNRIPPAAFFVMADENRLYQIIRNLIDNAVKYTERGSVSVTARITAGQVKITVSDTGRGIPPDRLESVFMSYEQAAETDTQLSGGVGLGLFIARQLAELQGGTIVAVSSIGSGTQMILTLPAAPVPAEAVPPVEIEEAPEPEKFYAMEGHGPVNILIVDDDYSNLRTLLNVLSLDGYKVTAVGSGEEALQRIEEQSYDLCILDIMMPGMSGYDLCRQIRERYTLPELPVLLVTAGSSREGMAFGFDAGANDFLQKPYDMSELRTRVRTLVALKQAMGQVVQKELAFLQAQIKPHFLFNTLNTILSLSHTDHAKSRTVLQNFSAYLRYSFDFRGEAELSEVRRELTLIKAYVDIELARFGSELRVEYDIDPEAGACRMPPLMLQPIVENAIHHGVMRREEGGTVRISVNLREGRLQVNVQDNGVGFPAKNMAVSDARGANVGLENIQKRLKHLYNETLIIESSSAKGTSVTFSIPALL</sequence>
<keyword evidence="7 13" id="KW-0067">ATP-binding</keyword>
<comment type="caution">
    <text evidence="13">The sequence shown here is derived from an EMBL/GenBank/DDBJ whole genome shotgun (WGS) entry which is preliminary data.</text>
</comment>
<evidence type="ECO:0000256" key="2">
    <source>
        <dbReference type="ARBA" id="ARBA00012438"/>
    </source>
</evidence>
<feature type="domain" description="Histidine kinase" evidence="11">
    <location>
        <begin position="401"/>
        <end position="619"/>
    </location>
</feature>
<feature type="transmembrane region" description="Helical" evidence="10">
    <location>
        <begin position="353"/>
        <end position="372"/>
    </location>
</feature>
<keyword evidence="10" id="KW-1133">Transmembrane helix</keyword>
<dbReference type="Pfam" id="PF00512">
    <property type="entry name" value="HisKA"/>
    <property type="match status" value="1"/>
</dbReference>
<keyword evidence="14" id="KW-1185">Reference proteome</keyword>
<dbReference type="InterPro" id="IPR036890">
    <property type="entry name" value="HATPase_C_sf"/>
</dbReference>
<feature type="domain" description="Histidine kinase" evidence="11">
    <location>
        <begin position="877"/>
        <end position="972"/>
    </location>
</feature>
<feature type="transmembrane region" description="Helical" evidence="10">
    <location>
        <begin position="324"/>
        <end position="347"/>
    </location>
</feature>
<dbReference type="Pfam" id="PF07695">
    <property type="entry name" value="7TMR-DISM_7TM"/>
    <property type="match status" value="1"/>
</dbReference>
<dbReference type="InterPro" id="IPR003661">
    <property type="entry name" value="HisK_dim/P_dom"/>
</dbReference>
<dbReference type="PRINTS" id="PR00344">
    <property type="entry name" value="BCTRLSENSOR"/>
</dbReference>
<dbReference type="Pfam" id="PF02518">
    <property type="entry name" value="HATPase_c"/>
    <property type="match status" value="2"/>
</dbReference>
<protein>
    <recommendedName>
        <fullName evidence="2">histidine kinase</fullName>
        <ecNumber evidence="2">2.7.13.3</ecNumber>
    </recommendedName>
</protein>
<dbReference type="EMBL" id="JAGRPV010000001">
    <property type="protein sequence ID" value="MDI4649659.1"/>
    <property type="molecule type" value="Genomic_DNA"/>
</dbReference>
<dbReference type="InterPro" id="IPR005467">
    <property type="entry name" value="His_kinase_dom"/>
</dbReference>
<dbReference type="InterPro" id="IPR036097">
    <property type="entry name" value="HisK_dim/P_sf"/>
</dbReference>
<dbReference type="SUPFAM" id="SSF55874">
    <property type="entry name" value="ATPase domain of HSP90 chaperone/DNA topoisomerase II/histidine kinase"/>
    <property type="match status" value="2"/>
</dbReference>
<feature type="transmembrane region" description="Helical" evidence="10">
    <location>
        <begin position="464"/>
        <end position="487"/>
    </location>
</feature>
<gene>
    <name evidence="13" type="ORF">KB449_32325</name>
</gene>
<dbReference type="Gene3D" id="2.60.120.260">
    <property type="entry name" value="Galactose-binding domain-like"/>
    <property type="match status" value="1"/>
</dbReference>
<evidence type="ECO:0000313" key="14">
    <source>
        <dbReference type="Proteomes" id="UP001161691"/>
    </source>
</evidence>
<dbReference type="SMART" id="SM00387">
    <property type="entry name" value="HATPase_c"/>
    <property type="match status" value="2"/>
</dbReference>
<dbReference type="Gene3D" id="3.30.565.10">
    <property type="entry name" value="Histidine kinase-like ATPase, C-terminal domain"/>
    <property type="match status" value="2"/>
</dbReference>
<evidence type="ECO:0000256" key="9">
    <source>
        <dbReference type="PROSITE-ProRule" id="PRU00169"/>
    </source>
</evidence>
<keyword evidence="3 9" id="KW-0597">Phosphoprotein</keyword>
<organism evidence="13 14">
    <name type="scientific">Cohnella hashimotonis</name>
    <dbReference type="NCBI Taxonomy" id="2826895"/>
    <lineage>
        <taxon>Bacteria</taxon>
        <taxon>Bacillati</taxon>
        <taxon>Bacillota</taxon>
        <taxon>Bacilli</taxon>
        <taxon>Bacillales</taxon>
        <taxon>Paenibacillaceae</taxon>
        <taxon>Cohnella</taxon>
    </lineage>
</organism>
<dbReference type="SUPFAM" id="SSF47384">
    <property type="entry name" value="Homodimeric domain of signal transducing histidine kinase"/>
    <property type="match status" value="1"/>
</dbReference>
<dbReference type="PANTHER" id="PTHR43047:SF72">
    <property type="entry name" value="OSMOSENSING HISTIDINE PROTEIN KINASE SLN1"/>
    <property type="match status" value="1"/>
</dbReference>
<dbReference type="RefSeq" id="WP_282912271.1">
    <property type="nucleotide sequence ID" value="NZ_JAGRPV010000001.1"/>
</dbReference>
<dbReference type="CDD" id="cd00082">
    <property type="entry name" value="HisKA"/>
    <property type="match status" value="1"/>
</dbReference>
<comment type="catalytic activity">
    <reaction evidence="1">
        <text>ATP + protein L-histidine = ADP + protein N-phospho-L-histidine.</text>
        <dbReference type="EC" id="2.7.13.3"/>
    </reaction>
</comment>
<evidence type="ECO:0000256" key="7">
    <source>
        <dbReference type="ARBA" id="ARBA00022840"/>
    </source>
</evidence>
<evidence type="ECO:0000259" key="12">
    <source>
        <dbReference type="PROSITE" id="PS50110"/>
    </source>
</evidence>
<feature type="transmembrane region" description="Helical" evidence="10">
    <location>
        <begin position="271"/>
        <end position="288"/>
    </location>
</feature>
<evidence type="ECO:0000256" key="5">
    <source>
        <dbReference type="ARBA" id="ARBA00022741"/>
    </source>
</evidence>
<keyword evidence="5" id="KW-0547">Nucleotide-binding</keyword>
<dbReference type="Gene3D" id="3.40.50.2300">
    <property type="match status" value="1"/>
</dbReference>
<evidence type="ECO:0000256" key="3">
    <source>
        <dbReference type="ARBA" id="ARBA00022553"/>
    </source>
</evidence>
<dbReference type="Proteomes" id="UP001161691">
    <property type="component" value="Unassembled WGS sequence"/>
</dbReference>
<evidence type="ECO:0000256" key="6">
    <source>
        <dbReference type="ARBA" id="ARBA00022777"/>
    </source>
</evidence>
<feature type="modified residue" description="4-aspartylphosphate" evidence="9">
    <location>
        <position position="698"/>
    </location>
</feature>
<dbReference type="InterPro" id="IPR011006">
    <property type="entry name" value="CheY-like_superfamily"/>
</dbReference>
<feature type="transmembrane region" description="Helical" evidence="10">
    <location>
        <begin position="173"/>
        <end position="195"/>
    </location>
</feature>
<dbReference type="SMART" id="SM00448">
    <property type="entry name" value="REC"/>
    <property type="match status" value="1"/>
</dbReference>
<dbReference type="EC" id="2.7.13.3" evidence="2"/>
<keyword evidence="6" id="KW-0418">Kinase</keyword>